<feature type="non-terminal residue" evidence="2">
    <location>
        <position position="1"/>
    </location>
</feature>
<dbReference type="InParanoid" id="A0A679KTX1"/>
<evidence type="ECO:0000256" key="1">
    <source>
        <dbReference type="SAM" id="MobiDB-lite"/>
    </source>
</evidence>
<protein>
    <submittedName>
        <fullName evidence="2">SICAvar, type I</fullName>
    </submittedName>
</protein>
<organism evidence="2 3">
    <name type="scientific">Plasmodium knowlesi (strain H)</name>
    <dbReference type="NCBI Taxonomy" id="5851"/>
    <lineage>
        <taxon>Eukaryota</taxon>
        <taxon>Sar</taxon>
        <taxon>Alveolata</taxon>
        <taxon>Apicomplexa</taxon>
        <taxon>Aconoidasida</taxon>
        <taxon>Haemosporida</taxon>
        <taxon>Plasmodiidae</taxon>
        <taxon>Plasmodium</taxon>
        <taxon>Plasmodium (Plasmodium)</taxon>
    </lineage>
</organism>
<dbReference type="GeneID" id="7320384"/>
<dbReference type="RefSeq" id="XP_002258848.2">
    <property type="nucleotide sequence ID" value="XM_002258812.2"/>
</dbReference>
<proteinExistence type="predicted"/>
<keyword evidence="3" id="KW-1185">Reference proteome</keyword>
<dbReference type="AlphaFoldDB" id="A0A679KTX1"/>
<dbReference type="KEGG" id="pkn:PKNH_0820700"/>
<name>A0A679KTX1_PLAKH</name>
<sequence>RIERGLNKLKEAFTSDLDRFKELCSICNTEAGKTSNPAYETHQNILCNYITSAVRGTYGNSRPKGQGSAVEVWSGLRRTHRCNILRICMKYLMHHSCISDSDVTKILKAMEPQVKSWRVGGKTESSKQKNREAFGKCIKRSLRTDRSGENELKCKVIEVIKEVKIIQDKKLEGINSGAGSGTCSTASNTHNGSKYVNDCSGGASTTTTTTTTNTRTTSLKNL</sequence>
<dbReference type="Proteomes" id="UP000031513">
    <property type="component" value="Chromosome 8"/>
</dbReference>
<feature type="compositionally biased region" description="Low complexity" evidence="1">
    <location>
        <begin position="205"/>
        <end position="222"/>
    </location>
</feature>
<gene>
    <name evidence="2" type="ORF">PKNH_0820700</name>
</gene>
<dbReference type="EMBL" id="AM910990">
    <property type="protein sequence ID" value="CAA9987850.1"/>
    <property type="molecule type" value="Genomic_DNA"/>
</dbReference>
<feature type="region of interest" description="Disordered" evidence="1">
    <location>
        <begin position="199"/>
        <end position="222"/>
    </location>
</feature>
<evidence type="ECO:0000313" key="3">
    <source>
        <dbReference type="Proteomes" id="UP000031513"/>
    </source>
</evidence>
<reference evidence="2 3" key="1">
    <citation type="journal article" date="2008" name="Nature">
        <title>The genome of Plasmodium knowlesi strain H, a zoonotic malaria parasite with host range from monkey to man.</title>
        <authorList>
            <person name="Pain A."/>
            <person name="Boehme U."/>
            <person name="Berry A.E."/>
            <person name="Mungall K."/>
            <person name="Finn R."/>
            <person name="Jackson A.P."/>
            <person name="Mourier T."/>
            <person name="Mistry J."/>
            <person name="Pasini E.M."/>
            <person name="Aslett M."/>
            <person name="Balasubrammaniam S."/>
            <person name="Borgwardt K."/>
            <person name="Brooks K."/>
            <person name="Carret C."/>
            <person name="Carver T.J."/>
            <person name="Cherevach I."/>
            <person name="Chillingworth T."/>
            <person name="Clarke T.G."/>
            <person name="Galinski M.R."/>
            <person name="Hall N."/>
            <person name="Harper D."/>
            <person name="Harris D."/>
            <person name="Hauser H."/>
            <person name="Ivens A."/>
            <person name="Janssen C.S."/>
            <person name="Keane T."/>
            <person name="Larke N."/>
            <person name="Lapp S."/>
            <person name="Marti M."/>
            <person name="Moule S."/>
            <person name="Meyer I.M."/>
            <person name="Ormond D."/>
            <person name="Peters N."/>
            <person name="Sanders M."/>
            <person name="Sanders S."/>
            <person name="Sergeant T.J."/>
            <person name="Simmonds M."/>
            <person name="Smith F."/>
            <person name="Squares R."/>
            <person name="Thurston S."/>
            <person name="Tivey A.R."/>
            <person name="Walker D."/>
            <person name="White B."/>
            <person name="Zuiderwijk E."/>
            <person name="Churcher C."/>
            <person name="Quail M.A."/>
            <person name="Cowman A.F."/>
            <person name="Turner C.M.R."/>
            <person name="Rajandream M.A."/>
            <person name="Kocken C.H.M."/>
            <person name="Thomas A.W."/>
            <person name="Newbold C.I."/>
            <person name="Barrell B.G."/>
            <person name="Berriman M."/>
        </authorList>
    </citation>
    <scope>NUCLEOTIDE SEQUENCE [LARGE SCALE GENOMIC DNA]</scope>
    <source>
        <strain evidence="2 3">H</strain>
    </source>
</reference>
<dbReference type="VEuPathDB" id="PlasmoDB:PKNH_0820700"/>
<evidence type="ECO:0000313" key="2">
    <source>
        <dbReference type="EMBL" id="CAA9987850.1"/>
    </source>
</evidence>
<accession>A0A679KTX1</accession>